<proteinExistence type="inferred from homology"/>
<comment type="caution">
    <text evidence="6">The sequence shown here is derived from an EMBL/GenBank/DDBJ whole genome shotgun (WGS) entry which is preliminary data.</text>
</comment>
<evidence type="ECO:0000256" key="4">
    <source>
        <dbReference type="ARBA" id="ARBA00022840"/>
    </source>
</evidence>
<dbReference type="InterPro" id="IPR003593">
    <property type="entry name" value="AAA+_ATPase"/>
</dbReference>
<dbReference type="SUPFAM" id="SSF52540">
    <property type="entry name" value="P-loop containing nucleoside triphosphate hydrolases"/>
    <property type="match status" value="1"/>
</dbReference>
<gene>
    <name evidence="6" type="primary">gldA</name>
    <name evidence="6" type="ORF">GCM10009118_05320</name>
</gene>
<keyword evidence="3" id="KW-0547">Nucleotide-binding</keyword>
<dbReference type="RefSeq" id="WP_343784856.1">
    <property type="nucleotide sequence ID" value="NZ_BAAAFH010000003.1"/>
</dbReference>
<reference evidence="7" key="1">
    <citation type="journal article" date="2019" name="Int. J. Syst. Evol. Microbiol.">
        <title>The Global Catalogue of Microorganisms (GCM) 10K type strain sequencing project: providing services to taxonomists for standard genome sequencing and annotation.</title>
        <authorList>
            <consortium name="The Broad Institute Genomics Platform"/>
            <consortium name="The Broad Institute Genome Sequencing Center for Infectious Disease"/>
            <person name="Wu L."/>
            <person name="Ma J."/>
        </authorList>
    </citation>
    <scope>NUCLEOTIDE SEQUENCE [LARGE SCALE GENOMIC DNA]</scope>
    <source>
        <strain evidence="7">JCM 16083</strain>
    </source>
</reference>
<name>A0ABP3Y0D9_9FLAO</name>
<keyword evidence="4 6" id="KW-0067">ATP-binding</keyword>
<dbReference type="PROSITE" id="PS50893">
    <property type="entry name" value="ABC_TRANSPORTER_2"/>
    <property type="match status" value="1"/>
</dbReference>
<dbReference type="Proteomes" id="UP001501126">
    <property type="component" value="Unassembled WGS sequence"/>
</dbReference>
<sequence>MSIEVSNLQKFYGEQAALGGISFKVKTGEIVGFLGPNGAGKSTTMKIITGFIPASDGKVKVCGLDVEENSMAVRRKIGYLPEHNPLYLDMYVKEYLDFVADVYKISNKRERIAEMIQLVGLEREQHKKIGALSKGYRQRVGLAQAMIHDPEVLILDEPTSGLDPNQLVDIRKLIKKIGKTKTVMLSTHIMQEVEAICDRVVIINNGQIVADNSAKELQHQQNEQVIIVEFDEEVSVSRNELKKIPGVQQVRKVEESTSWLLQSNKEGDLRKIVSRHAAQNDWLIISLKVEEKSLEQVFKELTGKK</sequence>
<dbReference type="EMBL" id="BAAAFH010000003">
    <property type="protein sequence ID" value="GAA0874124.1"/>
    <property type="molecule type" value="Genomic_DNA"/>
</dbReference>
<keyword evidence="7" id="KW-1185">Reference proteome</keyword>
<dbReference type="SMART" id="SM00382">
    <property type="entry name" value="AAA"/>
    <property type="match status" value="1"/>
</dbReference>
<evidence type="ECO:0000259" key="5">
    <source>
        <dbReference type="PROSITE" id="PS50893"/>
    </source>
</evidence>
<organism evidence="6 7">
    <name type="scientific">Wandonia haliotis</name>
    <dbReference type="NCBI Taxonomy" id="574963"/>
    <lineage>
        <taxon>Bacteria</taxon>
        <taxon>Pseudomonadati</taxon>
        <taxon>Bacteroidota</taxon>
        <taxon>Flavobacteriia</taxon>
        <taxon>Flavobacteriales</taxon>
        <taxon>Crocinitomicaceae</taxon>
        <taxon>Wandonia</taxon>
    </lineage>
</organism>
<dbReference type="NCBIfam" id="TIGR03522">
    <property type="entry name" value="GldA_ABC_ATP"/>
    <property type="match status" value="1"/>
</dbReference>
<dbReference type="InterPro" id="IPR027417">
    <property type="entry name" value="P-loop_NTPase"/>
</dbReference>
<dbReference type="PANTHER" id="PTHR43335:SF4">
    <property type="entry name" value="ABC TRANSPORTER, ATP-BINDING PROTEIN"/>
    <property type="match status" value="1"/>
</dbReference>
<protein>
    <submittedName>
        <fullName evidence="6">Gliding motility-associated ABC transporter ATP-binding subunit GldA</fullName>
    </submittedName>
</protein>
<feature type="domain" description="ABC transporter" evidence="5">
    <location>
        <begin position="3"/>
        <end position="230"/>
    </location>
</feature>
<dbReference type="InterPro" id="IPR003439">
    <property type="entry name" value="ABC_transporter-like_ATP-bd"/>
</dbReference>
<keyword evidence="2" id="KW-0813">Transport</keyword>
<dbReference type="Pfam" id="PF00005">
    <property type="entry name" value="ABC_tran"/>
    <property type="match status" value="1"/>
</dbReference>
<dbReference type="Gene3D" id="3.40.50.300">
    <property type="entry name" value="P-loop containing nucleotide triphosphate hydrolases"/>
    <property type="match status" value="1"/>
</dbReference>
<dbReference type="CDD" id="cd03230">
    <property type="entry name" value="ABC_DR_subfamily_A"/>
    <property type="match status" value="1"/>
</dbReference>
<evidence type="ECO:0000256" key="1">
    <source>
        <dbReference type="ARBA" id="ARBA00005417"/>
    </source>
</evidence>
<evidence type="ECO:0000256" key="3">
    <source>
        <dbReference type="ARBA" id="ARBA00022741"/>
    </source>
</evidence>
<dbReference type="GO" id="GO:0005524">
    <property type="term" value="F:ATP binding"/>
    <property type="evidence" value="ECO:0007669"/>
    <property type="project" value="UniProtKB-KW"/>
</dbReference>
<accession>A0ABP3Y0D9</accession>
<comment type="similarity">
    <text evidence="1">Belongs to the ABC transporter superfamily.</text>
</comment>
<evidence type="ECO:0000313" key="7">
    <source>
        <dbReference type="Proteomes" id="UP001501126"/>
    </source>
</evidence>
<evidence type="ECO:0000256" key="2">
    <source>
        <dbReference type="ARBA" id="ARBA00022448"/>
    </source>
</evidence>
<evidence type="ECO:0000313" key="6">
    <source>
        <dbReference type="EMBL" id="GAA0874124.1"/>
    </source>
</evidence>
<dbReference type="PANTHER" id="PTHR43335">
    <property type="entry name" value="ABC TRANSPORTER, ATP-BINDING PROTEIN"/>
    <property type="match status" value="1"/>
</dbReference>
<dbReference type="InterPro" id="IPR019864">
    <property type="entry name" value="Motility-assoc_ABC_GldA"/>
</dbReference>